<dbReference type="PRINTS" id="PR00083">
    <property type="entry name" value="HOLDHDRGNASE"/>
</dbReference>
<keyword evidence="4 11" id="KW-0028">Amino-acid biosynthesis</keyword>
<dbReference type="InterPro" id="IPR016161">
    <property type="entry name" value="Ald_DH/histidinol_DH"/>
</dbReference>
<feature type="active site" description="Proton acceptor" evidence="11 13">
    <location>
        <position position="323"/>
    </location>
</feature>
<dbReference type="EC" id="1.1.1.23" evidence="3 11"/>
<comment type="function">
    <text evidence="11">Catalyzes the sequential NAD-dependent oxidations of L-histidinol to L-histidinaldehyde and then to L-histidine.</text>
</comment>
<evidence type="ECO:0000256" key="11">
    <source>
        <dbReference type="HAMAP-Rule" id="MF_01024"/>
    </source>
</evidence>
<evidence type="ECO:0000256" key="2">
    <source>
        <dbReference type="ARBA" id="ARBA00010178"/>
    </source>
</evidence>
<protein>
    <recommendedName>
        <fullName evidence="3 11">Histidinol dehydrogenase</fullName>
        <shortName evidence="11">HDH</shortName>
        <ecNumber evidence="3 11">1.1.1.23</ecNumber>
    </recommendedName>
</protein>
<comment type="cofactor">
    <cofactor evidence="11 16">
        <name>Zn(2+)</name>
        <dbReference type="ChEBI" id="CHEBI:29105"/>
    </cofactor>
    <text evidence="11 16">Binds 1 zinc ion per subunit.</text>
</comment>
<evidence type="ECO:0000256" key="13">
    <source>
        <dbReference type="PIRSR" id="PIRSR000099-1"/>
    </source>
</evidence>
<comment type="pathway">
    <text evidence="1 11">Amino-acid biosynthesis; L-histidine biosynthesis; L-histidine from 5-phospho-alpha-D-ribose 1-diphosphate: step 9/9.</text>
</comment>
<dbReference type="Gene3D" id="1.20.5.1300">
    <property type="match status" value="1"/>
</dbReference>
<feature type="binding site" evidence="11 15">
    <location>
        <position position="411"/>
    </location>
    <ligand>
        <name>substrate</name>
    </ligand>
</feature>
<reference evidence="18 19" key="1">
    <citation type="submission" date="2017-11" db="EMBL/GenBank/DDBJ databases">
        <title>Rhodohalobacter 15182 sp. nov., isolated from a salt lake.</title>
        <authorList>
            <person name="Han S."/>
        </authorList>
    </citation>
    <scope>NUCLEOTIDE SEQUENCE [LARGE SCALE GENOMIC DNA]</scope>
    <source>
        <strain evidence="18 19">15182</strain>
    </source>
</reference>
<comment type="caution">
    <text evidence="18">The sequence shown here is derived from an EMBL/GenBank/DDBJ whole genome shotgun (WGS) entry which is preliminary data.</text>
</comment>
<dbReference type="AlphaFoldDB" id="A0A2N0VHD4"/>
<keyword evidence="9 11" id="KW-0368">Histidine biosynthesis</keyword>
<organism evidence="18 19">
    <name type="scientific">Rhodohalobacter barkolensis</name>
    <dbReference type="NCBI Taxonomy" id="2053187"/>
    <lineage>
        <taxon>Bacteria</taxon>
        <taxon>Pseudomonadati</taxon>
        <taxon>Balneolota</taxon>
        <taxon>Balneolia</taxon>
        <taxon>Balneolales</taxon>
        <taxon>Balneolaceae</taxon>
        <taxon>Rhodohalobacter</taxon>
    </lineage>
</organism>
<evidence type="ECO:0000256" key="5">
    <source>
        <dbReference type="ARBA" id="ARBA00022723"/>
    </source>
</evidence>
<dbReference type="InterPro" id="IPR022695">
    <property type="entry name" value="Histidinol_DH_monofunct"/>
</dbReference>
<dbReference type="PANTHER" id="PTHR21256:SF2">
    <property type="entry name" value="HISTIDINE BIOSYNTHESIS TRIFUNCTIONAL PROTEIN"/>
    <property type="match status" value="1"/>
</dbReference>
<feature type="binding site" evidence="11 16">
    <location>
        <position position="259"/>
    </location>
    <ligand>
        <name>Zn(2+)</name>
        <dbReference type="ChEBI" id="CHEBI:29105"/>
    </ligand>
</feature>
<dbReference type="GO" id="GO:0000105">
    <property type="term" value="P:L-histidine biosynthetic process"/>
    <property type="evidence" value="ECO:0007669"/>
    <property type="project" value="UniProtKB-UniRule"/>
</dbReference>
<dbReference type="FunFam" id="3.40.50.1980:FF:000019">
    <property type="entry name" value="Histidinol dehydrogenase, chloroplastic"/>
    <property type="match status" value="1"/>
</dbReference>
<gene>
    <name evidence="11 18" type="primary">hisD</name>
    <name evidence="18" type="ORF">CWD77_08495</name>
</gene>
<evidence type="ECO:0000256" key="4">
    <source>
        <dbReference type="ARBA" id="ARBA00022605"/>
    </source>
</evidence>
<dbReference type="InterPro" id="IPR012131">
    <property type="entry name" value="Hstdl_DH"/>
</dbReference>
<dbReference type="HAMAP" id="MF_01024">
    <property type="entry name" value="HisD"/>
    <property type="match status" value="1"/>
</dbReference>
<evidence type="ECO:0000256" key="3">
    <source>
        <dbReference type="ARBA" id="ARBA00012965"/>
    </source>
</evidence>
<evidence type="ECO:0000256" key="12">
    <source>
        <dbReference type="PIRNR" id="PIRNR000099"/>
    </source>
</evidence>
<dbReference type="RefSeq" id="WP_101073139.1">
    <property type="nucleotide sequence ID" value="NZ_PISP01000002.1"/>
</dbReference>
<comment type="similarity">
    <text evidence="2 11 12 17">Belongs to the histidinol dehydrogenase family.</text>
</comment>
<accession>A0A2N0VHD4</accession>
<dbReference type="FunFam" id="1.20.5.1300:FF:000002">
    <property type="entry name" value="Histidinol dehydrogenase, chloroplastic"/>
    <property type="match status" value="1"/>
</dbReference>
<dbReference type="Pfam" id="PF00815">
    <property type="entry name" value="Histidinol_dh"/>
    <property type="match status" value="1"/>
</dbReference>
<evidence type="ECO:0000256" key="7">
    <source>
        <dbReference type="ARBA" id="ARBA00023002"/>
    </source>
</evidence>
<dbReference type="GO" id="GO:0004399">
    <property type="term" value="F:histidinol dehydrogenase activity"/>
    <property type="evidence" value="ECO:0007669"/>
    <property type="project" value="UniProtKB-UniRule"/>
</dbReference>
<feature type="binding site" evidence="11 16">
    <location>
        <position position="256"/>
    </location>
    <ligand>
        <name>Zn(2+)</name>
        <dbReference type="ChEBI" id="CHEBI:29105"/>
    </ligand>
</feature>
<comment type="catalytic activity">
    <reaction evidence="10 11">
        <text>L-histidinol + 2 NAD(+) + H2O = L-histidine + 2 NADH + 3 H(+)</text>
        <dbReference type="Rhea" id="RHEA:20641"/>
        <dbReference type="ChEBI" id="CHEBI:15377"/>
        <dbReference type="ChEBI" id="CHEBI:15378"/>
        <dbReference type="ChEBI" id="CHEBI:57540"/>
        <dbReference type="ChEBI" id="CHEBI:57595"/>
        <dbReference type="ChEBI" id="CHEBI:57699"/>
        <dbReference type="ChEBI" id="CHEBI:57945"/>
        <dbReference type="EC" id="1.1.1.23"/>
    </reaction>
</comment>
<dbReference type="EMBL" id="PISP01000002">
    <property type="protein sequence ID" value="PKD43597.1"/>
    <property type="molecule type" value="Genomic_DNA"/>
</dbReference>
<dbReference type="Gene3D" id="3.40.50.1980">
    <property type="entry name" value="Nitrogenase molybdenum iron protein domain"/>
    <property type="match status" value="2"/>
</dbReference>
<name>A0A2N0VHD4_9BACT</name>
<feature type="binding site" evidence="11 15">
    <location>
        <position position="256"/>
    </location>
    <ligand>
        <name>substrate</name>
    </ligand>
</feature>
<feature type="binding site" evidence="11 15">
    <location>
        <position position="234"/>
    </location>
    <ligand>
        <name>substrate</name>
    </ligand>
</feature>
<feature type="binding site" evidence="11 15">
    <location>
        <position position="416"/>
    </location>
    <ligand>
        <name>substrate</name>
    </ligand>
</feature>
<dbReference type="InterPro" id="IPR001692">
    <property type="entry name" value="Histidinol_DH_CS"/>
</dbReference>
<feature type="binding site" evidence="11 14">
    <location>
        <position position="123"/>
    </location>
    <ligand>
        <name>NAD(+)</name>
        <dbReference type="ChEBI" id="CHEBI:57540"/>
    </ligand>
</feature>
<dbReference type="GO" id="GO:0005829">
    <property type="term" value="C:cytosol"/>
    <property type="evidence" value="ECO:0007669"/>
    <property type="project" value="TreeGrafter"/>
</dbReference>
<feature type="binding site" evidence="11 15">
    <location>
        <position position="357"/>
    </location>
    <ligand>
        <name>substrate</name>
    </ligand>
</feature>
<evidence type="ECO:0000313" key="19">
    <source>
        <dbReference type="Proteomes" id="UP000233398"/>
    </source>
</evidence>
<dbReference type="SUPFAM" id="SSF53720">
    <property type="entry name" value="ALDH-like"/>
    <property type="match status" value="1"/>
</dbReference>
<dbReference type="OrthoDB" id="9805269at2"/>
<evidence type="ECO:0000256" key="10">
    <source>
        <dbReference type="ARBA" id="ARBA00049489"/>
    </source>
</evidence>
<dbReference type="UniPathway" id="UPA00031">
    <property type="reaction ID" value="UER00014"/>
</dbReference>
<feature type="binding site" evidence="11 16">
    <location>
        <position position="416"/>
    </location>
    <ligand>
        <name>Zn(2+)</name>
        <dbReference type="ChEBI" id="CHEBI:29105"/>
    </ligand>
</feature>
<evidence type="ECO:0000256" key="17">
    <source>
        <dbReference type="RuleBase" id="RU004175"/>
    </source>
</evidence>
<keyword evidence="6 11" id="KW-0862">Zinc</keyword>
<evidence type="ECO:0000256" key="1">
    <source>
        <dbReference type="ARBA" id="ARBA00004940"/>
    </source>
</evidence>
<dbReference type="PIRSF" id="PIRSF000099">
    <property type="entry name" value="Histidinol_dh"/>
    <property type="match status" value="1"/>
</dbReference>
<keyword evidence="7 11" id="KW-0560">Oxidoreductase</keyword>
<keyword evidence="19" id="KW-1185">Reference proteome</keyword>
<dbReference type="PANTHER" id="PTHR21256">
    <property type="entry name" value="HISTIDINOL DEHYDROGENASE HDH"/>
    <property type="match status" value="1"/>
</dbReference>
<dbReference type="NCBIfam" id="TIGR00069">
    <property type="entry name" value="hisD"/>
    <property type="match status" value="1"/>
</dbReference>
<dbReference type="CDD" id="cd06572">
    <property type="entry name" value="Histidinol_dh"/>
    <property type="match status" value="1"/>
</dbReference>
<keyword evidence="8 11" id="KW-0520">NAD</keyword>
<evidence type="ECO:0000256" key="14">
    <source>
        <dbReference type="PIRSR" id="PIRSR000099-2"/>
    </source>
</evidence>
<evidence type="ECO:0000256" key="6">
    <source>
        <dbReference type="ARBA" id="ARBA00022833"/>
    </source>
</evidence>
<evidence type="ECO:0000256" key="8">
    <source>
        <dbReference type="ARBA" id="ARBA00023027"/>
    </source>
</evidence>
<proteinExistence type="inferred from homology"/>
<feature type="binding site" evidence="11 15">
    <location>
        <position position="324"/>
    </location>
    <ligand>
        <name>substrate</name>
    </ligand>
</feature>
<dbReference type="GO" id="GO:0051287">
    <property type="term" value="F:NAD binding"/>
    <property type="evidence" value="ECO:0007669"/>
    <property type="project" value="InterPro"/>
</dbReference>
<feature type="binding site" evidence="11 14">
    <location>
        <position position="208"/>
    </location>
    <ligand>
        <name>NAD(+)</name>
        <dbReference type="ChEBI" id="CHEBI:57540"/>
    </ligand>
</feature>
<evidence type="ECO:0000313" key="18">
    <source>
        <dbReference type="EMBL" id="PKD43597.1"/>
    </source>
</evidence>
<dbReference type="PROSITE" id="PS00611">
    <property type="entry name" value="HISOL_DEHYDROGENASE"/>
    <property type="match status" value="1"/>
</dbReference>
<feature type="active site" description="Proton acceptor" evidence="11 13">
    <location>
        <position position="324"/>
    </location>
</feature>
<evidence type="ECO:0000256" key="15">
    <source>
        <dbReference type="PIRSR" id="PIRSR000099-3"/>
    </source>
</evidence>
<evidence type="ECO:0000256" key="16">
    <source>
        <dbReference type="PIRSR" id="PIRSR000099-4"/>
    </source>
</evidence>
<sequence>MKNYLLKNLTDTDIEKLCKRPKMDFTSVFGQVQPILDDVEKGGDEAIRKYTSKFDGVDLDEITLNPDEATVELEPKVQAAIDQALNNIFLFHKHQNSMDLEVETMPGVVCRRVAKPIERVGLYIPGGTAPLPSTAMMLGVPAMVAGCKTIVIATPPDKNGNIPESIIYIAKRIGAEKIVKAGGAQAIAGMAFGTESIPKVDKLFGPGNQYVTAAKMILQNSEAMVSIDMPAGPSEVLVIADKTADPAFIASDLLSQAEHGSDSQSVLVITEDADIRAIEQEVELQLNELPRKEFAEKALSKSFIITADTTQDAMRFSNLYAPEHLIINTADAEKLAENVTNAGSVFIGPWTPESMGDYASGTNHTLPTYGYAKMYSGVSLHSFQKFITMQKISEEGLRNLGPTVETLAEIEGLQAHKNAVTLRLKKLKTNH</sequence>
<feature type="binding site" evidence="11 15">
    <location>
        <position position="259"/>
    </location>
    <ligand>
        <name>substrate</name>
    </ligand>
</feature>
<feature type="binding site" evidence="11 14">
    <location>
        <position position="185"/>
    </location>
    <ligand>
        <name>NAD(+)</name>
        <dbReference type="ChEBI" id="CHEBI:57540"/>
    </ligand>
</feature>
<evidence type="ECO:0000256" key="9">
    <source>
        <dbReference type="ARBA" id="ARBA00023102"/>
    </source>
</evidence>
<keyword evidence="5 11" id="KW-0479">Metal-binding</keyword>
<dbReference type="GO" id="GO:0008270">
    <property type="term" value="F:zinc ion binding"/>
    <property type="evidence" value="ECO:0007669"/>
    <property type="project" value="UniProtKB-UniRule"/>
</dbReference>
<dbReference type="FunFam" id="3.40.50.1980:FF:000001">
    <property type="entry name" value="Histidinol dehydrogenase"/>
    <property type="match status" value="1"/>
</dbReference>
<feature type="binding site" evidence="11 16">
    <location>
        <position position="357"/>
    </location>
    <ligand>
        <name>Zn(2+)</name>
        <dbReference type="ChEBI" id="CHEBI:29105"/>
    </ligand>
</feature>
<dbReference type="Proteomes" id="UP000233398">
    <property type="component" value="Unassembled WGS sequence"/>
</dbReference>